<feature type="active site" evidence="9">
    <location>
        <position position="265"/>
    </location>
</feature>
<dbReference type="GO" id="GO:0009037">
    <property type="term" value="F:tyrosine-based site-specific recombinase activity"/>
    <property type="evidence" value="ECO:0007669"/>
    <property type="project" value="UniProtKB-UniRule"/>
</dbReference>
<dbReference type="CDD" id="cd00798">
    <property type="entry name" value="INT_XerDC_C"/>
    <property type="match status" value="1"/>
</dbReference>
<dbReference type="NCBIfam" id="NF001399">
    <property type="entry name" value="PRK00283.1"/>
    <property type="match status" value="1"/>
</dbReference>
<dbReference type="Gene3D" id="1.10.443.10">
    <property type="entry name" value="Intergrase catalytic core"/>
    <property type="match status" value="1"/>
</dbReference>
<evidence type="ECO:0000256" key="1">
    <source>
        <dbReference type="ARBA" id="ARBA00004496"/>
    </source>
</evidence>
<dbReference type="InterPro" id="IPR010998">
    <property type="entry name" value="Integrase_recombinase_N"/>
</dbReference>
<dbReference type="Proteomes" id="UP000012651">
    <property type="component" value="Unassembled WGS sequence"/>
</dbReference>
<dbReference type="AlphaFoldDB" id="N2BJK3"/>
<evidence type="ECO:0000256" key="6">
    <source>
        <dbReference type="ARBA" id="ARBA00023125"/>
    </source>
</evidence>
<evidence type="ECO:0000256" key="8">
    <source>
        <dbReference type="ARBA" id="ARBA00023306"/>
    </source>
</evidence>
<dbReference type="PROSITE" id="PS51898">
    <property type="entry name" value="TYR_RECOMBINASE"/>
    <property type="match status" value="1"/>
</dbReference>
<proteinExistence type="inferred from homology"/>
<evidence type="ECO:0000256" key="4">
    <source>
        <dbReference type="ARBA" id="ARBA00022829"/>
    </source>
</evidence>
<dbReference type="HAMAP" id="MF_01808">
    <property type="entry name" value="Recomb_XerC_XerD"/>
    <property type="match status" value="1"/>
</dbReference>
<keyword evidence="13" id="KW-1185">Reference proteome</keyword>
<feature type="active site" evidence="9">
    <location>
        <position position="184"/>
    </location>
</feature>
<reference evidence="12 13" key="1">
    <citation type="submission" date="2013-03" db="EMBL/GenBank/DDBJ databases">
        <title>The Genome Sequence of Atopobium minutum 10063974.</title>
        <authorList>
            <consortium name="The Broad Institute Genome Sequencing Platform"/>
            <person name="Earl A."/>
            <person name="Ward D."/>
            <person name="Feldgarden M."/>
            <person name="Gevers D."/>
            <person name="Lambert T."/>
            <person name="Marvaud J.-C."/>
            <person name="Courvalin P."/>
            <person name="Walker B."/>
            <person name="Young S.K."/>
            <person name="Zeng Q."/>
            <person name="Gargeya S."/>
            <person name="Fitzgerald M."/>
            <person name="Haas B."/>
            <person name="Abouelleil A."/>
            <person name="Alvarado L."/>
            <person name="Arachchi H.M."/>
            <person name="Berlin A.M."/>
            <person name="Chapman S.B."/>
            <person name="Dewar J."/>
            <person name="Goldberg J."/>
            <person name="Griggs A."/>
            <person name="Gujja S."/>
            <person name="Hansen M."/>
            <person name="Howarth C."/>
            <person name="Imamovic A."/>
            <person name="Larimer J."/>
            <person name="McCowan C."/>
            <person name="Murphy C."/>
            <person name="Neiman D."/>
            <person name="Pearson M."/>
            <person name="Priest M."/>
            <person name="Roberts A."/>
            <person name="Saif S."/>
            <person name="Shea T."/>
            <person name="Sisk P."/>
            <person name="Sykes S."/>
            <person name="Wortman J."/>
            <person name="Nusbaum C."/>
            <person name="Birren B."/>
        </authorList>
    </citation>
    <scope>NUCLEOTIDE SEQUENCE [LARGE SCALE GENOMIC DNA]</scope>
    <source>
        <strain evidence="12 13">10063974</strain>
    </source>
</reference>
<dbReference type="GO" id="GO:0005737">
    <property type="term" value="C:cytoplasm"/>
    <property type="evidence" value="ECO:0007669"/>
    <property type="project" value="UniProtKB-SubCell"/>
</dbReference>
<feature type="active site" evidence="9">
    <location>
        <position position="268"/>
    </location>
</feature>
<dbReference type="PANTHER" id="PTHR30349">
    <property type="entry name" value="PHAGE INTEGRASE-RELATED"/>
    <property type="match status" value="1"/>
</dbReference>
<accession>N2BJK3</accession>
<dbReference type="Gene3D" id="1.10.150.130">
    <property type="match status" value="1"/>
</dbReference>
<feature type="active site" evidence="9">
    <location>
        <position position="160"/>
    </location>
</feature>
<keyword evidence="3 9" id="KW-0132">Cell division</keyword>
<dbReference type="InterPro" id="IPR002104">
    <property type="entry name" value="Integrase_catalytic"/>
</dbReference>
<comment type="function">
    <text evidence="9">Site-specific tyrosine recombinase, which acts by catalyzing the cutting and rejoining of the recombining DNA molecules. The XerC-XerD complex is essential to convert dimers of the bacterial chromosome into monomers to permit their segregation at cell division. It also contributes to the segregational stability of plasmids.</text>
</comment>
<feature type="active site" evidence="9">
    <location>
        <position position="291"/>
    </location>
</feature>
<dbReference type="InterPro" id="IPR011010">
    <property type="entry name" value="DNA_brk_join_enz"/>
</dbReference>
<comment type="similarity">
    <text evidence="9">Belongs to the 'phage' integrase family. XerC subfamily.</text>
</comment>
<keyword evidence="8 9" id="KW-0131">Cell cycle</keyword>
<dbReference type="InterPro" id="IPR004107">
    <property type="entry name" value="Integrase_SAM-like_N"/>
</dbReference>
<feature type="domain" description="Core-binding (CB)" evidence="11">
    <location>
        <begin position="14"/>
        <end position="99"/>
    </location>
</feature>
<comment type="subcellular location">
    <subcellularLocation>
        <location evidence="1 9">Cytoplasm</location>
    </subcellularLocation>
</comment>
<dbReference type="InterPro" id="IPR013762">
    <property type="entry name" value="Integrase-like_cat_sf"/>
</dbReference>
<sequence length="319" mass="35924">MSDTDVCTRSASQERFKTYIEQFITFDDDIRNLSSNTLRAYATDLHAFAEWLKREAVDPLKVSHRELRGYLLELTRAGYSERTINRHLSALRSMYKWLMREGLIQENAIAAMVSPKIPKTLPHVMSHTEVIQLFKTCEGSDAQSIRDTAFLELLYASGARISELANLCIKDVDFTQRQLTLFGKGSKQRIVPLYSHALNATQCYLEQSRPQLIAKARGAHSNDSGAVHEKLFISTRGRAMSAAALRKVFERHIVQAGLDPTLTPHAMRHTFATVMLDGGADLRSVQELLGHKSLSTTQIYTHLSVSRLKEATKQAHPRA</sequence>
<keyword evidence="2 9" id="KW-0963">Cytoplasm</keyword>
<dbReference type="OrthoDB" id="9801717at2"/>
<evidence type="ECO:0000256" key="9">
    <source>
        <dbReference type="HAMAP-Rule" id="MF_01808"/>
    </source>
</evidence>
<comment type="caution">
    <text evidence="12">The sequence shown here is derived from an EMBL/GenBank/DDBJ whole genome shotgun (WGS) entry which is preliminary data.</text>
</comment>
<dbReference type="PROSITE" id="PS51900">
    <property type="entry name" value="CB"/>
    <property type="match status" value="1"/>
</dbReference>
<dbReference type="Pfam" id="PF02899">
    <property type="entry name" value="Phage_int_SAM_1"/>
    <property type="match status" value="1"/>
</dbReference>
<organism evidence="12 13">
    <name type="scientific">Atopobium minutum 10063974</name>
    <dbReference type="NCBI Taxonomy" id="997872"/>
    <lineage>
        <taxon>Bacteria</taxon>
        <taxon>Bacillati</taxon>
        <taxon>Actinomycetota</taxon>
        <taxon>Coriobacteriia</taxon>
        <taxon>Coriobacteriales</taxon>
        <taxon>Atopobiaceae</taxon>
        <taxon>Atopobium</taxon>
    </lineage>
</organism>
<evidence type="ECO:0000256" key="7">
    <source>
        <dbReference type="ARBA" id="ARBA00023172"/>
    </source>
</evidence>
<keyword evidence="5 9" id="KW-0229">DNA integration</keyword>
<dbReference type="InterPro" id="IPR044068">
    <property type="entry name" value="CB"/>
</dbReference>
<feature type="domain" description="Tyr recombinase" evidence="10">
    <location>
        <begin position="120"/>
        <end position="313"/>
    </location>
</feature>
<evidence type="ECO:0000313" key="13">
    <source>
        <dbReference type="Proteomes" id="UP000012651"/>
    </source>
</evidence>
<dbReference type="RefSeq" id="WP_002563666.1">
    <property type="nucleotide sequence ID" value="NZ_KB822533.1"/>
</dbReference>
<name>N2BJK3_9ACTN</name>
<evidence type="ECO:0000259" key="11">
    <source>
        <dbReference type="PROSITE" id="PS51900"/>
    </source>
</evidence>
<dbReference type="GO" id="GO:0006313">
    <property type="term" value="P:DNA transposition"/>
    <property type="evidence" value="ECO:0007669"/>
    <property type="project" value="UniProtKB-UniRule"/>
</dbReference>
<dbReference type="HOGENOM" id="CLU_027562_9_6_11"/>
<dbReference type="InterPro" id="IPR023009">
    <property type="entry name" value="Tyrosine_recombinase_XerC/XerD"/>
</dbReference>
<protein>
    <recommendedName>
        <fullName evidence="9">Tyrosine recombinase XerC</fullName>
    </recommendedName>
</protein>
<dbReference type="GO" id="GO:0051301">
    <property type="term" value="P:cell division"/>
    <property type="evidence" value="ECO:0007669"/>
    <property type="project" value="UniProtKB-KW"/>
</dbReference>
<evidence type="ECO:0000313" key="12">
    <source>
        <dbReference type="EMBL" id="EMZ41917.1"/>
    </source>
</evidence>
<keyword evidence="6 9" id="KW-0238">DNA-binding</keyword>
<dbReference type="GO" id="GO:0007059">
    <property type="term" value="P:chromosome segregation"/>
    <property type="evidence" value="ECO:0007669"/>
    <property type="project" value="UniProtKB-UniRule"/>
</dbReference>
<dbReference type="EMBL" id="AGXC01000002">
    <property type="protein sequence ID" value="EMZ41917.1"/>
    <property type="molecule type" value="Genomic_DNA"/>
</dbReference>
<dbReference type="InterPro" id="IPR050090">
    <property type="entry name" value="Tyrosine_recombinase_XerCD"/>
</dbReference>
<dbReference type="Pfam" id="PF00589">
    <property type="entry name" value="Phage_integrase"/>
    <property type="match status" value="1"/>
</dbReference>
<evidence type="ECO:0000256" key="2">
    <source>
        <dbReference type="ARBA" id="ARBA00022490"/>
    </source>
</evidence>
<keyword evidence="7 9" id="KW-0233">DNA recombination</keyword>
<dbReference type="SUPFAM" id="SSF56349">
    <property type="entry name" value="DNA breaking-rejoining enzymes"/>
    <property type="match status" value="1"/>
</dbReference>
<feature type="active site" description="O-(3'-phospho-DNA)-tyrosine intermediate" evidence="9">
    <location>
        <position position="300"/>
    </location>
</feature>
<evidence type="ECO:0000256" key="3">
    <source>
        <dbReference type="ARBA" id="ARBA00022618"/>
    </source>
</evidence>
<dbReference type="PATRIC" id="fig|997872.3.peg.894"/>
<keyword evidence="4 9" id="KW-0159">Chromosome partition</keyword>
<dbReference type="PANTHER" id="PTHR30349:SF77">
    <property type="entry name" value="TYROSINE RECOMBINASE XERC"/>
    <property type="match status" value="1"/>
</dbReference>
<evidence type="ECO:0000256" key="5">
    <source>
        <dbReference type="ARBA" id="ARBA00022908"/>
    </source>
</evidence>
<comment type="subunit">
    <text evidence="9">Forms a cyclic heterotetrameric complex composed of two molecules of XerC and two molecules of XerD.</text>
</comment>
<gene>
    <name evidence="9" type="primary">xerC</name>
    <name evidence="12" type="ORF">HMPREF1091_00891</name>
</gene>
<dbReference type="GO" id="GO:0003677">
    <property type="term" value="F:DNA binding"/>
    <property type="evidence" value="ECO:0007669"/>
    <property type="project" value="UniProtKB-UniRule"/>
</dbReference>
<evidence type="ECO:0000259" key="10">
    <source>
        <dbReference type="PROSITE" id="PS51898"/>
    </source>
</evidence>